<proteinExistence type="predicted"/>
<dbReference type="EMBL" id="CAJJDM010000116">
    <property type="protein sequence ID" value="CAD8100878.1"/>
    <property type="molecule type" value="Genomic_DNA"/>
</dbReference>
<reference evidence="1" key="1">
    <citation type="submission" date="2021-01" db="EMBL/GenBank/DDBJ databases">
        <authorList>
            <consortium name="Genoscope - CEA"/>
            <person name="William W."/>
        </authorList>
    </citation>
    <scope>NUCLEOTIDE SEQUENCE</scope>
</reference>
<comment type="caution">
    <text evidence="1">The sequence shown here is derived from an EMBL/GenBank/DDBJ whole genome shotgun (WGS) entry which is preliminary data.</text>
</comment>
<keyword evidence="2" id="KW-1185">Reference proteome</keyword>
<evidence type="ECO:0000313" key="1">
    <source>
        <dbReference type="EMBL" id="CAD8100878.1"/>
    </source>
</evidence>
<protein>
    <submittedName>
        <fullName evidence="1">Uncharacterized protein</fullName>
    </submittedName>
</protein>
<dbReference type="AlphaFoldDB" id="A0A8S1PED1"/>
<organism evidence="1 2">
    <name type="scientific">Paramecium primaurelia</name>
    <dbReference type="NCBI Taxonomy" id="5886"/>
    <lineage>
        <taxon>Eukaryota</taxon>
        <taxon>Sar</taxon>
        <taxon>Alveolata</taxon>
        <taxon>Ciliophora</taxon>
        <taxon>Intramacronucleata</taxon>
        <taxon>Oligohymenophorea</taxon>
        <taxon>Peniculida</taxon>
        <taxon>Parameciidae</taxon>
        <taxon>Paramecium</taxon>
    </lineage>
</organism>
<evidence type="ECO:0000313" key="2">
    <source>
        <dbReference type="Proteomes" id="UP000688137"/>
    </source>
</evidence>
<dbReference type="Proteomes" id="UP000688137">
    <property type="component" value="Unassembled WGS sequence"/>
</dbReference>
<name>A0A8S1PED1_PARPR</name>
<sequence>MAINQDPNQKHYYVNKTTTLSDVKLYDNALKEIQFALKIDSQYHDVNQAFNINHLHQQGDIYINICQSKQYEKVEKACDQVLILDSQNQYVLNCQQEIPKKISKQQPQVSQVQISVQYQLKEVASRITENLSFESHKFSFGKRPQIYEHQNEKLKYILNKNNKQVVKQHWIKFLPFNRMIQIHQNKA</sequence>
<accession>A0A8S1PED1</accession>
<gene>
    <name evidence="1" type="ORF">PPRIM_AZ9-3.1.T1130144</name>
</gene>